<dbReference type="RefSeq" id="WP_304072554.1">
    <property type="nucleotide sequence ID" value="NZ_JABZRA010000119.1"/>
</dbReference>
<feature type="signal peptide" evidence="3">
    <location>
        <begin position="1"/>
        <end position="42"/>
    </location>
</feature>
<dbReference type="Proteomes" id="UP000775770">
    <property type="component" value="Unassembled WGS sequence"/>
</dbReference>
<dbReference type="SUPFAM" id="SSF53300">
    <property type="entry name" value="vWA-like"/>
    <property type="match status" value="1"/>
</dbReference>
<feature type="chain" id="PRO_5037388462" description="VWFA domain-containing protein" evidence="3">
    <location>
        <begin position="43"/>
        <end position="1788"/>
    </location>
</feature>
<dbReference type="Pfam" id="PF24558">
    <property type="entry name" value="DUF7604"/>
    <property type="match status" value="2"/>
</dbReference>
<dbReference type="InterPro" id="IPR055384">
    <property type="entry name" value="DUF7604"/>
</dbReference>
<feature type="region of interest" description="Disordered" evidence="1">
    <location>
        <begin position="194"/>
        <end position="255"/>
    </location>
</feature>
<dbReference type="InterPro" id="IPR036465">
    <property type="entry name" value="vWFA_dom_sf"/>
</dbReference>
<evidence type="ECO:0000313" key="6">
    <source>
        <dbReference type="Proteomes" id="UP000775770"/>
    </source>
</evidence>
<proteinExistence type="predicted"/>
<keyword evidence="3" id="KW-0732">Signal</keyword>
<comment type="caution">
    <text evidence="5">The sequence shown here is derived from an EMBL/GenBank/DDBJ whole genome shotgun (WGS) entry which is preliminary data.</text>
</comment>
<dbReference type="SMART" id="SM00327">
    <property type="entry name" value="VWA"/>
    <property type="match status" value="1"/>
</dbReference>
<dbReference type="InterPro" id="IPR055382">
    <property type="entry name" value="DUF7601"/>
</dbReference>
<sequence length="1788" mass="200149">MRVLRKKERNKGLKNWKAKLSMLMVLCLVLTGSHGLVLSADAQEEQGGSPNRIESRGDNVKLHFKGEDLRQAAEAAIYEGVKFSITESLSYSKDPELLQLYRDSLAEGKELYEISLDNFVNGTEAVYQETGAKVRAIVEIDPTERTGEIEKQGKDALGFFTKDSSFGKLMEQGNPDWYEEALAPEREKERLALEKSEADKAKEEKAAQSQVENAEPAKETSEATQEASSESAGQEMTEEEKNAAAKPDFINSDSSNKEYKVQGTELIHFLYENHGEQDLRFQLFVDSNSYPSVKVQSKTKLAKSILEDLKNLEDKIKKSNAKKEGEEQEVKQNTEALPSTAQSNENLASSEESQSSELTTASEAGQSSETSTATEESQSTETSASVEESQEQSTVVITEVKAEGENKKEKAKNSQEDPVLALYQEMKADITPFLSELYTAKYQIYSLNELGRKSQHKELDDFGVVEVFYDKEAFHEAVSLQVSKRVKPEEAQGGEEELSAAQVDALKARGLYEDSRSIDIHFVNAEGEEVEPSLPVAVRLSISKDILPEEAKPENIAIHHLVETEGNDKIAYVETVSDTEKKKKNLVEENAKEAEELAKNEGIGGKTEENNQQGTEGAKEEDKNSITDKSAYIVREFNVTSFSIYTLTWSQGPNAARNTTAKFYYVDGDFRQVGPSISVDMSQFTHEQPLYQSIRYPYNQYGVETSYVYQDLPGYTRHDRVYPGYYDITWMNANTNRDYNRNNLMAWGDEVYYMSTKHMVSKFVYDDYVYRNATEGRSWDDYWNMTTWDSGQSLPNYPDRKVCYPYYYFFYKLDTKTYTHTYPKHNLEMQQEKYITKKADGSYDLTLTARPVVEGGQKNKLDVIFVYDKSMYMGFPYNEEVKKDKTRPAYDKIDSTGKVGTRHYYGKKFVNDLVEDLSKSPAYDAQFALVTMGGTRNITYNVPGGQFKGVKSLSDTPYNDAEKVLGFTKDVSLFQQTVNGITLEGETGNGLNYAAGIKEAVNFQNGATAGAHTQSIRQDARRVVIFITAYDPNFSYFPKYNADGNHPFYFLQKAEKYNAAGHLIGYGNVPGKVVDKANIGGGTSALPEGIYEFTADYQAGYSYGSGRGYEEVALTQARAELTNLNNVDAFYTLGFGPKTNYSHLDDLTGKSVRWMIADHSTEKPLADSIEQENFSIAVAAGTANSGIESAVNKEKDRIRGFVAPIRITEMNIWDQLSENVEVNFDPSNQADKNQKLRAEVWKVDAQGKPISKVENPKSEKGFSGFLGFGYWHNNNFLEVGPVYDAGNQTLSLKIGTENFSFPAGYEIRLTVNVKPTVKAYEKYQKNFMDYFDKETERQIKAGTNDIGYLDNVNGSNISGTRTPDSTSTVKLGDLRTDQWYLYQMIPEETFHTSSQKDGFYSNEGAFLQYRRFKGKDNNDTPKNKYQKPVIQIEPGTLRIVKSFVGTTSSTEELELLKNTSFILKEQIPGSTNYREVKRFTMTKSATSSALGYLVSEELNGTKLSGTGKNLTPENPTGAGTLQATMQGGKKQYVLSINGLIPGRKYQVEELISASGQNPVIGGSQLHFKKMAITAIAGDDSKVTSGNYDIATVSMGKNETKQINVQNTYEREDRQVLRIEKQVSGEMADKNQVFPFRLKLFKTENQPITQSDFDSIKADFPAATKSAISFDPGTATISFNLKHNQALEFLLPKTYYYMAGENPSGYLPSVSTGYVLEQATDAQGFRFTKKKLLGRNADGSKQVLQFRNVKDPISPTGVVEEARPLAMVFTAFILFSGAIAFGMKKKEEA</sequence>
<feature type="compositionally biased region" description="Low complexity" evidence="1">
    <location>
        <begin position="341"/>
        <end position="394"/>
    </location>
</feature>
<dbReference type="Gene3D" id="2.60.40.1140">
    <property type="entry name" value="Collagen-binding surface protein Cna, B-type domain"/>
    <property type="match status" value="1"/>
</dbReference>
<dbReference type="EMBL" id="JABZRA010000119">
    <property type="protein sequence ID" value="MBF1273285.1"/>
    <property type="molecule type" value="Genomic_DNA"/>
</dbReference>
<keyword evidence="2" id="KW-1133">Transmembrane helix</keyword>
<feature type="region of interest" description="Disordered" evidence="1">
    <location>
        <begin position="317"/>
        <end position="394"/>
    </location>
</feature>
<reference evidence="5" key="1">
    <citation type="submission" date="2020-04" db="EMBL/GenBank/DDBJ databases">
        <title>Deep metagenomics examines the oral microbiome during advanced dental caries in children, revealing novel taxa and co-occurrences with host molecules.</title>
        <authorList>
            <person name="Baker J.L."/>
            <person name="Morton J.T."/>
            <person name="Dinis M."/>
            <person name="Alvarez R."/>
            <person name="Tran N.C."/>
            <person name="Knight R."/>
            <person name="Edlund A."/>
        </authorList>
    </citation>
    <scope>NUCLEOTIDE SEQUENCE</scope>
    <source>
        <strain evidence="5">JCVI_38_bin.19</strain>
    </source>
</reference>
<dbReference type="Gene3D" id="3.40.50.410">
    <property type="entry name" value="von Willebrand factor, type A domain"/>
    <property type="match status" value="1"/>
</dbReference>
<evidence type="ECO:0000256" key="3">
    <source>
        <dbReference type="SAM" id="SignalP"/>
    </source>
</evidence>
<accession>A0A930GW93</accession>
<keyword evidence="2" id="KW-0812">Transmembrane</keyword>
<feature type="domain" description="VWFA" evidence="4">
    <location>
        <begin position="862"/>
        <end position="1068"/>
    </location>
</feature>
<evidence type="ECO:0000313" key="5">
    <source>
        <dbReference type="EMBL" id="MBF1273285.1"/>
    </source>
</evidence>
<evidence type="ECO:0000256" key="1">
    <source>
        <dbReference type="SAM" id="MobiDB-lite"/>
    </source>
</evidence>
<organism evidence="5 6">
    <name type="scientific">Oribacterium sinus</name>
    <dbReference type="NCBI Taxonomy" id="237576"/>
    <lineage>
        <taxon>Bacteria</taxon>
        <taxon>Bacillati</taxon>
        <taxon>Bacillota</taxon>
        <taxon>Clostridia</taxon>
        <taxon>Lachnospirales</taxon>
        <taxon>Lachnospiraceae</taxon>
        <taxon>Oribacterium</taxon>
    </lineage>
</organism>
<dbReference type="PROSITE" id="PS50234">
    <property type="entry name" value="VWFA"/>
    <property type="match status" value="1"/>
</dbReference>
<keyword evidence="2" id="KW-0472">Membrane</keyword>
<feature type="compositionally biased region" description="Basic and acidic residues" evidence="1">
    <location>
        <begin position="317"/>
        <end position="332"/>
    </location>
</feature>
<gene>
    <name evidence="5" type="ORF">HXM90_07725</name>
</gene>
<name>A0A930GW93_9FIRM</name>
<dbReference type="Pfam" id="PF24547">
    <property type="entry name" value="DUF7601"/>
    <property type="match status" value="1"/>
</dbReference>
<evidence type="ECO:0000256" key="2">
    <source>
        <dbReference type="SAM" id="Phobius"/>
    </source>
</evidence>
<protein>
    <recommendedName>
        <fullName evidence="4">VWFA domain-containing protein</fullName>
    </recommendedName>
</protein>
<evidence type="ECO:0000259" key="4">
    <source>
        <dbReference type="PROSITE" id="PS50234"/>
    </source>
</evidence>
<feature type="transmembrane region" description="Helical" evidence="2">
    <location>
        <begin position="1764"/>
        <end position="1782"/>
    </location>
</feature>
<dbReference type="InterPro" id="IPR002035">
    <property type="entry name" value="VWF_A"/>
</dbReference>
<feature type="compositionally biased region" description="Basic and acidic residues" evidence="1">
    <location>
        <begin position="194"/>
        <end position="206"/>
    </location>
</feature>
<feature type="compositionally biased region" description="Low complexity" evidence="1">
    <location>
        <begin position="222"/>
        <end position="232"/>
    </location>
</feature>
<feature type="region of interest" description="Disordered" evidence="1">
    <location>
        <begin position="593"/>
        <end position="624"/>
    </location>
</feature>